<proteinExistence type="predicted"/>
<protein>
    <submittedName>
        <fullName evidence="1">Uncharacterized protein</fullName>
    </submittedName>
</protein>
<sequence>MALKIQLDITAYDVELVSHQQLKLALVPFPNFQPDDDVPDPMSDAKLYKSPAPPLQRKLNVFRCI</sequence>
<evidence type="ECO:0000313" key="1">
    <source>
        <dbReference type="EMBL" id="KIJ97699.1"/>
    </source>
</evidence>
<reference evidence="2" key="2">
    <citation type="submission" date="2015-01" db="EMBL/GenBank/DDBJ databases">
        <title>Evolutionary Origins and Diversification of the Mycorrhizal Mutualists.</title>
        <authorList>
            <consortium name="DOE Joint Genome Institute"/>
            <consortium name="Mycorrhizal Genomics Consortium"/>
            <person name="Kohler A."/>
            <person name="Kuo A."/>
            <person name="Nagy L.G."/>
            <person name="Floudas D."/>
            <person name="Copeland A."/>
            <person name="Barry K.W."/>
            <person name="Cichocki N."/>
            <person name="Veneault-Fourrey C."/>
            <person name="LaButti K."/>
            <person name="Lindquist E.A."/>
            <person name="Lipzen A."/>
            <person name="Lundell T."/>
            <person name="Morin E."/>
            <person name="Murat C."/>
            <person name="Riley R."/>
            <person name="Ohm R."/>
            <person name="Sun H."/>
            <person name="Tunlid A."/>
            <person name="Henrissat B."/>
            <person name="Grigoriev I.V."/>
            <person name="Hibbett D.S."/>
            <person name="Martin F."/>
        </authorList>
    </citation>
    <scope>NUCLEOTIDE SEQUENCE [LARGE SCALE GENOMIC DNA]</scope>
    <source>
        <strain evidence="2">LaAM-08-1</strain>
    </source>
</reference>
<accession>A0A0C9WM05</accession>
<dbReference type="AlphaFoldDB" id="A0A0C9WM05"/>
<dbReference type="EMBL" id="KN838686">
    <property type="protein sequence ID" value="KIJ97699.1"/>
    <property type="molecule type" value="Genomic_DNA"/>
</dbReference>
<name>A0A0C9WM05_9AGAR</name>
<organism evidence="1 2">
    <name type="scientific">Laccaria amethystina LaAM-08-1</name>
    <dbReference type="NCBI Taxonomy" id="1095629"/>
    <lineage>
        <taxon>Eukaryota</taxon>
        <taxon>Fungi</taxon>
        <taxon>Dikarya</taxon>
        <taxon>Basidiomycota</taxon>
        <taxon>Agaricomycotina</taxon>
        <taxon>Agaricomycetes</taxon>
        <taxon>Agaricomycetidae</taxon>
        <taxon>Agaricales</taxon>
        <taxon>Agaricineae</taxon>
        <taxon>Hydnangiaceae</taxon>
        <taxon>Laccaria</taxon>
    </lineage>
</organism>
<dbReference type="Proteomes" id="UP000054477">
    <property type="component" value="Unassembled WGS sequence"/>
</dbReference>
<reference evidence="1 2" key="1">
    <citation type="submission" date="2014-04" db="EMBL/GenBank/DDBJ databases">
        <authorList>
            <consortium name="DOE Joint Genome Institute"/>
            <person name="Kuo A."/>
            <person name="Kohler A."/>
            <person name="Nagy L.G."/>
            <person name="Floudas D."/>
            <person name="Copeland A."/>
            <person name="Barry K.W."/>
            <person name="Cichocki N."/>
            <person name="Veneault-Fourrey C."/>
            <person name="LaButti K."/>
            <person name="Lindquist E.A."/>
            <person name="Lipzen A."/>
            <person name="Lundell T."/>
            <person name="Morin E."/>
            <person name="Murat C."/>
            <person name="Sun H."/>
            <person name="Tunlid A."/>
            <person name="Henrissat B."/>
            <person name="Grigoriev I.V."/>
            <person name="Hibbett D.S."/>
            <person name="Martin F."/>
            <person name="Nordberg H.P."/>
            <person name="Cantor M.N."/>
            <person name="Hua S.X."/>
        </authorList>
    </citation>
    <scope>NUCLEOTIDE SEQUENCE [LARGE SCALE GENOMIC DNA]</scope>
    <source>
        <strain evidence="1 2">LaAM-08-1</strain>
    </source>
</reference>
<keyword evidence="2" id="KW-1185">Reference proteome</keyword>
<gene>
    <name evidence="1" type="ORF">K443DRAFT_9711</name>
</gene>
<evidence type="ECO:0000313" key="2">
    <source>
        <dbReference type="Proteomes" id="UP000054477"/>
    </source>
</evidence>
<dbReference type="HOGENOM" id="CLU_2850037_0_0_1"/>